<keyword evidence="6 9" id="KW-0238">DNA-binding</keyword>
<dbReference type="InterPro" id="IPR048714">
    <property type="entry name" value="DpiA-like_HTH"/>
</dbReference>
<evidence type="ECO:0000256" key="3">
    <source>
        <dbReference type="ARBA" id="ARBA00022553"/>
    </source>
</evidence>
<keyword evidence="7 9" id="KW-0010">Activator</keyword>
<dbReference type="PANTHER" id="PTHR45526:SF1">
    <property type="entry name" value="TRANSCRIPTIONAL REGULATORY PROTEIN DCUR-RELATED"/>
    <property type="match status" value="1"/>
</dbReference>
<keyword evidence="4 9" id="KW-0902">Two-component regulatory system</keyword>
<evidence type="ECO:0000259" key="11">
    <source>
        <dbReference type="PROSITE" id="PS50110"/>
    </source>
</evidence>
<keyword evidence="5 9" id="KW-0805">Transcription regulation</keyword>
<name>A0ABP3TAQ6_9GAMM</name>
<dbReference type="InterPro" id="IPR011006">
    <property type="entry name" value="CheY-like_superfamily"/>
</dbReference>
<evidence type="ECO:0000256" key="8">
    <source>
        <dbReference type="ARBA" id="ARBA00023163"/>
    </source>
</evidence>
<evidence type="ECO:0000256" key="9">
    <source>
        <dbReference type="PIRNR" id="PIRNR006171"/>
    </source>
</evidence>
<dbReference type="InterPro" id="IPR024187">
    <property type="entry name" value="Sig_transdc_resp-reg_cit/mal"/>
</dbReference>
<evidence type="ECO:0000256" key="1">
    <source>
        <dbReference type="ARBA" id="ARBA00004496"/>
    </source>
</evidence>
<feature type="domain" description="Response regulatory" evidence="11">
    <location>
        <begin position="6"/>
        <end position="122"/>
    </location>
</feature>
<evidence type="ECO:0000256" key="10">
    <source>
        <dbReference type="PROSITE-ProRule" id="PRU00169"/>
    </source>
</evidence>
<evidence type="ECO:0000256" key="7">
    <source>
        <dbReference type="ARBA" id="ARBA00023159"/>
    </source>
</evidence>
<gene>
    <name evidence="12" type="ORF">GCM10009104_12290</name>
</gene>
<evidence type="ECO:0000256" key="2">
    <source>
        <dbReference type="ARBA" id="ARBA00022490"/>
    </source>
</evidence>
<dbReference type="InterPro" id="IPR051271">
    <property type="entry name" value="2C-system_Tx_regulators"/>
</dbReference>
<dbReference type="EMBL" id="BAAAET010000001">
    <property type="protein sequence ID" value="GAA0687685.1"/>
    <property type="molecule type" value="Genomic_DNA"/>
</dbReference>
<keyword evidence="2 9" id="KW-0963">Cytoplasm</keyword>
<keyword evidence="13" id="KW-1185">Reference proteome</keyword>
<feature type="modified residue" description="4-aspartylphosphate" evidence="10">
    <location>
        <position position="57"/>
    </location>
</feature>
<evidence type="ECO:0000256" key="4">
    <source>
        <dbReference type="ARBA" id="ARBA00023012"/>
    </source>
</evidence>
<accession>A0ABP3TAQ6</accession>
<dbReference type="RefSeq" id="WP_343803801.1">
    <property type="nucleotide sequence ID" value="NZ_BAAAET010000001.1"/>
</dbReference>
<reference evidence="13" key="1">
    <citation type="journal article" date="2019" name="Int. J. Syst. Evol. Microbiol.">
        <title>The Global Catalogue of Microorganisms (GCM) 10K type strain sequencing project: providing services to taxonomists for standard genome sequencing and annotation.</title>
        <authorList>
            <consortium name="The Broad Institute Genomics Platform"/>
            <consortium name="The Broad Institute Genome Sequencing Center for Infectious Disease"/>
            <person name="Wu L."/>
            <person name="Ma J."/>
        </authorList>
    </citation>
    <scope>NUCLEOTIDE SEQUENCE [LARGE SCALE GENOMIC DNA]</scope>
    <source>
        <strain evidence="13">JCM 15134</strain>
    </source>
</reference>
<keyword evidence="3 10" id="KW-0597">Phosphoprotein</keyword>
<proteinExistence type="predicted"/>
<dbReference type="PIRSF" id="PIRSF006171">
    <property type="entry name" value="RR_citrat_malat"/>
    <property type="match status" value="1"/>
</dbReference>
<comment type="subcellular location">
    <subcellularLocation>
        <location evidence="1 9">Cytoplasm</location>
    </subcellularLocation>
</comment>
<evidence type="ECO:0000256" key="5">
    <source>
        <dbReference type="ARBA" id="ARBA00023015"/>
    </source>
</evidence>
<dbReference type="PROSITE" id="PS50110">
    <property type="entry name" value="RESPONSE_REGULATORY"/>
    <property type="match status" value="1"/>
</dbReference>
<dbReference type="Gene3D" id="3.40.50.2300">
    <property type="match status" value="1"/>
</dbReference>
<protein>
    <recommendedName>
        <fullName evidence="9">Transcriptional regulatory protein</fullName>
    </recommendedName>
</protein>
<dbReference type="SMART" id="SM00448">
    <property type="entry name" value="REC"/>
    <property type="match status" value="1"/>
</dbReference>
<sequence length="238" mass="26590">MIETIHVVIAEDDPKIAEIQQRFLDRIPGFELVGIAHSLETARDLVEVLQPELLLLDIQFPTGTGLELLRELRIGNSATDVILITAAREVDTLKEALRGGVFDYILKPLVFERLQEALQQYRDHLDRLHALDSLAQADVDSMLPRRTATTADNTLNTTQSTQEERLPKGIDALTLEKVRAVFADQEQPLSAEEVGISIGASRTTARRYLEYLVSTRELEAGVSYGSVGRPERRYQPAS</sequence>
<dbReference type="Pfam" id="PF20714">
    <property type="entry name" value="HTH_64"/>
    <property type="match status" value="1"/>
</dbReference>
<dbReference type="Pfam" id="PF00072">
    <property type="entry name" value="Response_reg"/>
    <property type="match status" value="1"/>
</dbReference>
<dbReference type="Proteomes" id="UP001499915">
    <property type="component" value="Unassembled WGS sequence"/>
</dbReference>
<keyword evidence="8 9" id="KW-0804">Transcription</keyword>
<organism evidence="12 13">
    <name type="scientific">Marinobacterium maritimum</name>
    <dbReference type="NCBI Taxonomy" id="500162"/>
    <lineage>
        <taxon>Bacteria</taxon>
        <taxon>Pseudomonadati</taxon>
        <taxon>Pseudomonadota</taxon>
        <taxon>Gammaproteobacteria</taxon>
        <taxon>Oceanospirillales</taxon>
        <taxon>Oceanospirillaceae</taxon>
        <taxon>Marinobacterium</taxon>
    </lineage>
</organism>
<evidence type="ECO:0000313" key="12">
    <source>
        <dbReference type="EMBL" id="GAA0687685.1"/>
    </source>
</evidence>
<evidence type="ECO:0000313" key="13">
    <source>
        <dbReference type="Proteomes" id="UP001499915"/>
    </source>
</evidence>
<comment type="caution">
    <text evidence="12">The sequence shown here is derived from an EMBL/GenBank/DDBJ whole genome shotgun (WGS) entry which is preliminary data.</text>
</comment>
<dbReference type="PANTHER" id="PTHR45526">
    <property type="entry name" value="TRANSCRIPTIONAL REGULATORY PROTEIN DPIA"/>
    <property type="match status" value="1"/>
</dbReference>
<dbReference type="SUPFAM" id="SSF52172">
    <property type="entry name" value="CheY-like"/>
    <property type="match status" value="1"/>
</dbReference>
<dbReference type="InterPro" id="IPR001789">
    <property type="entry name" value="Sig_transdc_resp-reg_receiver"/>
</dbReference>
<evidence type="ECO:0000256" key="6">
    <source>
        <dbReference type="ARBA" id="ARBA00023125"/>
    </source>
</evidence>
<dbReference type="CDD" id="cd19925">
    <property type="entry name" value="REC_citrate_TCS"/>
    <property type="match status" value="1"/>
</dbReference>